<name>S9P094_CYSF2</name>
<dbReference type="Proteomes" id="UP000011682">
    <property type="component" value="Unassembled WGS sequence"/>
</dbReference>
<comment type="caution">
    <text evidence="1">The sequence shown here is derived from an EMBL/GenBank/DDBJ whole genome shotgun (WGS) entry which is preliminary data.</text>
</comment>
<dbReference type="AlphaFoldDB" id="S9P094"/>
<protein>
    <submittedName>
        <fullName evidence="1">Uncharacterized protein</fullName>
    </submittedName>
</protein>
<gene>
    <name evidence="1" type="ORF">D187_007873</name>
</gene>
<sequence>MKKIGGDAVCDLRQWPPVPSSAEVVRALVGRAGASAHAQHDGT</sequence>
<dbReference type="EMBL" id="ANAH02000066">
    <property type="protein sequence ID" value="EPX56531.1"/>
    <property type="molecule type" value="Genomic_DNA"/>
</dbReference>
<evidence type="ECO:0000313" key="1">
    <source>
        <dbReference type="EMBL" id="EPX56531.1"/>
    </source>
</evidence>
<accession>S9P094</accession>
<keyword evidence="2" id="KW-1185">Reference proteome</keyword>
<reference evidence="1" key="1">
    <citation type="submission" date="2013-05" db="EMBL/GenBank/DDBJ databases">
        <title>Genome assembly of Cystobacter fuscus DSM 2262.</title>
        <authorList>
            <person name="Sharma G."/>
            <person name="Khatri I."/>
            <person name="Kaur C."/>
            <person name="Mayilraj S."/>
            <person name="Subramanian S."/>
        </authorList>
    </citation>
    <scope>NUCLEOTIDE SEQUENCE [LARGE SCALE GENOMIC DNA]</scope>
    <source>
        <strain evidence="1">DSM 2262</strain>
    </source>
</reference>
<organism evidence="1 2">
    <name type="scientific">Cystobacter fuscus (strain ATCC 25194 / DSM 2262 / NBRC 100088 / M29)</name>
    <dbReference type="NCBI Taxonomy" id="1242864"/>
    <lineage>
        <taxon>Bacteria</taxon>
        <taxon>Pseudomonadati</taxon>
        <taxon>Myxococcota</taxon>
        <taxon>Myxococcia</taxon>
        <taxon>Myxococcales</taxon>
        <taxon>Cystobacterineae</taxon>
        <taxon>Archangiaceae</taxon>
        <taxon>Cystobacter</taxon>
    </lineage>
</organism>
<proteinExistence type="predicted"/>
<evidence type="ECO:0000313" key="2">
    <source>
        <dbReference type="Proteomes" id="UP000011682"/>
    </source>
</evidence>